<evidence type="ECO:0000256" key="11">
    <source>
        <dbReference type="ARBA" id="ARBA00025736"/>
    </source>
</evidence>
<feature type="transmembrane region" description="Helical" evidence="14">
    <location>
        <begin position="232"/>
        <end position="254"/>
    </location>
</feature>
<sequence>DLDNGNHKWKPQLRLRLSRKTHTAMRATHLAAAMLLFTTLPEGVVGNGLYLWVLGLKMWRTVTTLWFLHLASCYLLVTLLIPFFVVYLFLDFHWVFSMAMCKLLNACISMDMFSSVFLLALISLDCYTLTCYPIWSRHHRVWLVSFDLGRWVYLAVFTVQFLLGFLLPFCTITGCYVCVGLELKVKGLAQSGKPFKVMVAVGVSFFLCWLPYHLYYGLMFYRNVPQSVTGSFLVIFIIMFCFNVCFTPVLYLFVGGTFQQVARTSLVALVKAAFDEDLSSDGSGPESSRRHGPEIDTMEMEKNLESCGF</sequence>
<dbReference type="PANTHER" id="PTHR24225:SF5">
    <property type="entry name" value="G-PROTEIN COUPLED RECEPTOR 33-RELATED"/>
    <property type="match status" value="1"/>
</dbReference>
<feature type="transmembrane region" description="Helical" evidence="14">
    <location>
        <begin position="195"/>
        <end position="212"/>
    </location>
</feature>
<dbReference type="GO" id="GO:0004875">
    <property type="term" value="F:complement receptor activity"/>
    <property type="evidence" value="ECO:0007669"/>
    <property type="project" value="TreeGrafter"/>
</dbReference>
<evidence type="ECO:0000256" key="3">
    <source>
        <dbReference type="ARBA" id="ARBA00022692"/>
    </source>
</evidence>
<name>A0A8C3HS46_CHRPI</name>
<evidence type="ECO:0000259" key="15">
    <source>
        <dbReference type="PROSITE" id="PS50262"/>
    </source>
</evidence>
<dbReference type="Proteomes" id="UP000694380">
    <property type="component" value="Unplaced"/>
</dbReference>
<evidence type="ECO:0000256" key="4">
    <source>
        <dbReference type="ARBA" id="ARBA00022989"/>
    </source>
</evidence>
<organism evidence="16 17">
    <name type="scientific">Chrysemys picta bellii</name>
    <name type="common">Western painted turtle</name>
    <name type="synonym">Emys bellii</name>
    <dbReference type="NCBI Taxonomy" id="8478"/>
    <lineage>
        <taxon>Eukaryota</taxon>
        <taxon>Metazoa</taxon>
        <taxon>Chordata</taxon>
        <taxon>Craniata</taxon>
        <taxon>Vertebrata</taxon>
        <taxon>Euteleostomi</taxon>
        <taxon>Archelosauria</taxon>
        <taxon>Testudinata</taxon>
        <taxon>Testudines</taxon>
        <taxon>Cryptodira</taxon>
        <taxon>Durocryptodira</taxon>
        <taxon>Testudinoidea</taxon>
        <taxon>Emydidae</taxon>
        <taxon>Chrysemys</taxon>
    </lineage>
</organism>
<dbReference type="GO" id="GO:0005886">
    <property type="term" value="C:plasma membrane"/>
    <property type="evidence" value="ECO:0007669"/>
    <property type="project" value="UniProtKB-SubCell"/>
</dbReference>
<keyword evidence="4 14" id="KW-1133">Transmembrane helix</keyword>
<keyword evidence="2" id="KW-1003">Cell membrane</keyword>
<feature type="transmembrane region" description="Helical" evidence="14">
    <location>
        <begin position="30"/>
        <end position="53"/>
    </location>
</feature>
<feature type="domain" description="G-protein coupled receptors family 1 profile" evidence="15">
    <location>
        <begin position="46"/>
        <end position="251"/>
    </location>
</feature>
<keyword evidence="10" id="KW-0807">Transducer</keyword>
<dbReference type="Ensembl" id="ENSCPBT00000026312.1">
    <property type="protein sequence ID" value="ENSCPBP00000022344.1"/>
    <property type="gene ID" value="ENSCPBG00000015970.1"/>
</dbReference>
<evidence type="ECO:0000256" key="9">
    <source>
        <dbReference type="ARBA" id="ARBA00023180"/>
    </source>
</evidence>
<protein>
    <recommendedName>
        <fullName evidence="13">Probable G-protein coupled receptor 33</fullName>
    </recommendedName>
</protein>
<keyword evidence="3 14" id="KW-0812">Transmembrane</keyword>
<comment type="similarity">
    <text evidence="11">Belongs to the chemokine-like receptor (CMKLR) family.</text>
</comment>
<reference evidence="16" key="2">
    <citation type="submission" date="2025-09" db="UniProtKB">
        <authorList>
            <consortium name="Ensembl"/>
        </authorList>
    </citation>
    <scope>IDENTIFICATION</scope>
</reference>
<dbReference type="GO" id="GO:0007204">
    <property type="term" value="P:positive regulation of cytosolic calcium ion concentration"/>
    <property type="evidence" value="ECO:0007669"/>
    <property type="project" value="TreeGrafter"/>
</dbReference>
<dbReference type="InterPro" id="IPR000826">
    <property type="entry name" value="Formyl_rcpt-rel"/>
</dbReference>
<evidence type="ECO:0000256" key="14">
    <source>
        <dbReference type="SAM" id="Phobius"/>
    </source>
</evidence>
<keyword evidence="6 14" id="KW-0472">Membrane</keyword>
<evidence type="ECO:0000313" key="16">
    <source>
        <dbReference type="Ensembl" id="ENSCPBP00000022344.1"/>
    </source>
</evidence>
<evidence type="ECO:0000256" key="5">
    <source>
        <dbReference type="ARBA" id="ARBA00023040"/>
    </source>
</evidence>
<evidence type="ECO:0000256" key="2">
    <source>
        <dbReference type="ARBA" id="ARBA00022475"/>
    </source>
</evidence>
<dbReference type="SUPFAM" id="SSF81321">
    <property type="entry name" value="Family A G protein-coupled receptor-like"/>
    <property type="match status" value="1"/>
</dbReference>
<evidence type="ECO:0000256" key="13">
    <source>
        <dbReference type="ARBA" id="ARBA00039587"/>
    </source>
</evidence>
<keyword evidence="17" id="KW-1185">Reference proteome</keyword>
<dbReference type="InterPro" id="IPR017452">
    <property type="entry name" value="GPCR_Rhodpsn_7TM"/>
</dbReference>
<evidence type="ECO:0000313" key="17">
    <source>
        <dbReference type="Proteomes" id="UP000694380"/>
    </source>
</evidence>
<comment type="function">
    <text evidence="12">Orphan receptor; could be a chemoattractant receptor.</text>
</comment>
<reference evidence="16" key="1">
    <citation type="submission" date="2025-08" db="UniProtKB">
        <authorList>
            <consortium name="Ensembl"/>
        </authorList>
    </citation>
    <scope>IDENTIFICATION</scope>
</reference>
<dbReference type="PANTHER" id="PTHR24225">
    <property type="entry name" value="CHEMOTACTIC RECEPTOR"/>
    <property type="match status" value="1"/>
</dbReference>
<dbReference type="AlphaFoldDB" id="A0A8C3HS46"/>
<dbReference type="GeneTree" id="ENSGT01140000282544"/>
<keyword evidence="8" id="KW-0675">Receptor</keyword>
<dbReference type="GO" id="GO:0007200">
    <property type="term" value="P:phospholipase C-activating G protein-coupled receptor signaling pathway"/>
    <property type="evidence" value="ECO:0007669"/>
    <property type="project" value="TreeGrafter"/>
</dbReference>
<evidence type="ECO:0000256" key="7">
    <source>
        <dbReference type="ARBA" id="ARBA00023157"/>
    </source>
</evidence>
<feature type="transmembrane region" description="Helical" evidence="14">
    <location>
        <begin position="65"/>
        <end position="90"/>
    </location>
</feature>
<dbReference type="GO" id="GO:0004930">
    <property type="term" value="F:G protein-coupled receptor activity"/>
    <property type="evidence" value="ECO:0007669"/>
    <property type="project" value="UniProtKB-KW"/>
</dbReference>
<keyword evidence="5" id="KW-0297">G-protein coupled receptor</keyword>
<dbReference type="GO" id="GO:0006954">
    <property type="term" value="P:inflammatory response"/>
    <property type="evidence" value="ECO:0007669"/>
    <property type="project" value="TreeGrafter"/>
</dbReference>
<proteinExistence type="inferred from homology"/>
<dbReference type="Pfam" id="PF00001">
    <property type="entry name" value="7tm_1"/>
    <property type="match status" value="2"/>
</dbReference>
<dbReference type="Gene3D" id="1.20.1070.10">
    <property type="entry name" value="Rhodopsin 7-helix transmembrane proteins"/>
    <property type="match status" value="2"/>
</dbReference>
<evidence type="ECO:0000256" key="12">
    <source>
        <dbReference type="ARBA" id="ARBA00037161"/>
    </source>
</evidence>
<feature type="transmembrane region" description="Helical" evidence="14">
    <location>
        <begin position="111"/>
        <end position="135"/>
    </location>
</feature>
<dbReference type="OMA" id="TAMRATH"/>
<evidence type="ECO:0000256" key="10">
    <source>
        <dbReference type="ARBA" id="ARBA00023224"/>
    </source>
</evidence>
<dbReference type="PRINTS" id="PR00526">
    <property type="entry name" value="FMETLEUPHER"/>
</dbReference>
<accession>A0A8C3HS46</accession>
<feature type="transmembrane region" description="Helical" evidence="14">
    <location>
        <begin position="155"/>
        <end position="183"/>
    </location>
</feature>
<keyword evidence="9" id="KW-0325">Glycoprotein</keyword>
<evidence type="ECO:0000256" key="1">
    <source>
        <dbReference type="ARBA" id="ARBA00004651"/>
    </source>
</evidence>
<evidence type="ECO:0000256" key="8">
    <source>
        <dbReference type="ARBA" id="ARBA00023170"/>
    </source>
</evidence>
<dbReference type="InterPro" id="IPR000276">
    <property type="entry name" value="GPCR_Rhodpsn"/>
</dbReference>
<comment type="subcellular location">
    <subcellularLocation>
        <location evidence="1">Cell membrane</location>
        <topology evidence="1">Multi-pass membrane protein</topology>
    </subcellularLocation>
</comment>
<keyword evidence="7" id="KW-1015">Disulfide bond</keyword>
<evidence type="ECO:0000256" key="6">
    <source>
        <dbReference type="ARBA" id="ARBA00023136"/>
    </source>
</evidence>
<dbReference type="PROSITE" id="PS50262">
    <property type="entry name" value="G_PROTEIN_RECEP_F1_2"/>
    <property type="match status" value="1"/>
</dbReference>
<dbReference type="PRINTS" id="PR00237">
    <property type="entry name" value="GPCRRHODOPSN"/>
</dbReference>